<protein>
    <submittedName>
        <fullName evidence="1">Uncharacterized protein</fullName>
    </submittedName>
</protein>
<sequence length="62" mass="7447">MMKLKKRMTFEEMSQHMLENSTKVPNRVTVGKYARELGYKVYKPMVNCKIMHYYVNDKIENA</sequence>
<dbReference type="EMBL" id="AJWZ01002220">
    <property type="protein sequence ID" value="EKC71557.1"/>
    <property type="molecule type" value="Genomic_DNA"/>
</dbReference>
<dbReference type="AlphaFoldDB" id="K1TEN8"/>
<evidence type="ECO:0000313" key="1">
    <source>
        <dbReference type="EMBL" id="EKC71557.1"/>
    </source>
</evidence>
<proteinExistence type="predicted"/>
<organism evidence="1">
    <name type="scientific">human gut metagenome</name>
    <dbReference type="NCBI Taxonomy" id="408170"/>
    <lineage>
        <taxon>unclassified sequences</taxon>
        <taxon>metagenomes</taxon>
        <taxon>organismal metagenomes</taxon>
    </lineage>
</organism>
<reference evidence="1" key="1">
    <citation type="journal article" date="2013" name="Environ. Microbiol.">
        <title>Microbiota from the distal guts of lean and obese adolescents exhibit partial functional redundancy besides clear differences in community structure.</title>
        <authorList>
            <person name="Ferrer M."/>
            <person name="Ruiz A."/>
            <person name="Lanza F."/>
            <person name="Haange S.B."/>
            <person name="Oberbach A."/>
            <person name="Till H."/>
            <person name="Bargiela R."/>
            <person name="Campoy C."/>
            <person name="Segura M.T."/>
            <person name="Richter M."/>
            <person name="von Bergen M."/>
            <person name="Seifert J."/>
            <person name="Suarez A."/>
        </authorList>
    </citation>
    <scope>NUCLEOTIDE SEQUENCE</scope>
</reference>
<gene>
    <name evidence="1" type="ORF">OBE_03339</name>
</gene>
<accession>K1TEN8</accession>
<name>K1TEN8_9ZZZZ</name>
<comment type="caution">
    <text evidence="1">The sequence shown here is derived from an EMBL/GenBank/DDBJ whole genome shotgun (WGS) entry which is preliminary data.</text>
</comment>